<evidence type="ECO:0008006" key="3">
    <source>
        <dbReference type="Google" id="ProtNLM"/>
    </source>
</evidence>
<dbReference type="RefSeq" id="WP_308992830.1">
    <property type="nucleotide sequence ID" value="NZ_CP155618.1"/>
</dbReference>
<proteinExistence type="predicted"/>
<reference evidence="1" key="1">
    <citation type="submission" date="2024-04" db="EMBL/GenBank/DDBJ databases">
        <title>Mariniflexile litorale, isolated from the shallow sediments of the Sea of Japan.</title>
        <authorList>
            <person name="Romanenko L."/>
            <person name="Isaeva M."/>
        </authorList>
    </citation>
    <scope>NUCLEOTIDE SEQUENCE [LARGE SCALE GENOMIC DNA]</scope>
    <source>
        <strain evidence="1">KMM 9835</strain>
    </source>
</reference>
<organism evidence="1 2">
    <name type="scientific">Mariniflexile litorale</name>
    <dbReference type="NCBI Taxonomy" id="3045158"/>
    <lineage>
        <taxon>Bacteria</taxon>
        <taxon>Pseudomonadati</taxon>
        <taxon>Bacteroidota</taxon>
        <taxon>Flavobacteriia</taxon>
        <taxon>Flavobacteriales</taxon>
        <taxon>Flavobacteriaceae</taxon>
        <taxon>Mariniflexile</taxon>
    </lineage>
</organism>
<evidence type="ECO:0000313" key="1">
    <source>
        <dbReference type="EMBL" id="XBL13773.1"/>
    </source>
</evidence>
<name>A0AAU7EF64_9FLAO</name>
<evidence type="ECO:0000313" key="2">
    <source>
        <dbReference type="Proteomes" id="UP001224325"/>
    </source>
</evidence>
<dbReference type="KEGG" id="mlil:QLS71_015790"/>
<dbReference type="Proteomes" id="UP001224325">
    <property type="component" value="Chromosome"/>
</dbReference>
<keyword evidence="2" id="KW-1185">Reference proteome</keyword>
<sequence>MTFEESNYSKLSHYKLVKPFGTFYFLETFIISELNDGVHFDWEMIKDAMSELINFYGNDIKLVYISNRVNSYSMNPQTWITVAQDYDIIVANAIVTYNKMAYMNAKLEKKYTNMNINHFLTLDEAINWALKFTL</sequence>
<dbReference type="AlphaFoldDB" id="A0AAU7EF64"/>
<dbReference type="EMBL" id="CP155618">
    <property type="protein sequence ID" value="XBL13773.1"/>
    <property type="molecule type" value="Genomic_DNA"/>
</dbReference>
<protein>
    <recommendedName>
        <fullName evidence="3">STAS/SEC14 domain-containing protein</fullName>
    </recommendedName>
</protein>
<accession>A0AAU7EF64</accession>
<gene>
    <name evidence="1" type="ORF">QLS71_015790</name>
</gene>